<evidence type="ECO:0000313" key="3">
    <source>
        <dbReference type="Ensembl" id="ENSBGRP00000007833.1"/>
    </source>
</evidence>
<dbReference type="GeneTree" id="ENSGT00960000190596"/>
<reference evidence="3" key="2">
    <citation type="submission" date="2025-08" db="UniProtKB">
        <authorList>
            <consortium name="Ensembl"/>
        </authorList>
    </citation>
    <scope>IDENTIFICATION</scope>
</reference>
<sequence>MKALAAVLLALLWCRLQGRGRAQEDEDDDPDAGREGYDDEDEEEEEAGVPAGSRGSGPQCYTCQSLHKGESCEQVQSCVLPGTCKAIVSSWNTGEGPPGGGGTASPTPVRGPIPAVSHPTGPALSPHRVRSPDHLLGMVCRHMSSHQQDGGRISDDHILLPVQPVQHPTLARPPGEGGRRPPGEPCDCGRHRPAQPPGQPSGDGALSGALPPRAQHGLHPGWPALCPLSPVPSPRPWRINWKHL</sequence>
<feature type="region of interest" description="Disordered" evidence="1">
    <location>
        <begin position="95"/>
        <end position="126"/>
    </location>
</feature>
<feature type="region of interest" description="Disordered" evidence="1">
    <location>
        <begin position="19"/>
        <end position="58"/>
    </location>
</feature>
<proteinExistence type="predicted"/>
<dbReference type="AlphaFoldDB" id="A0A8B9WP85"/>
<feature type="compositionally biased region" description="Basic and acidic residues" evidence="1">
    <location>
        <begin position="177"/>
        <end position="190"/>
    </location>
</feature>
<reference evidence="3" key="1">
    <citation type="submission" date="2019-05" db="EMBL/GenBank/DDBJ databases">
        <authorList>
            <person name="Zhang S."/>
            <person name="Liu J."/>
        </authorList>
    </citation>
    <scope>NUCLEOTIDE SEQUENCE [LARGE SCALE GENOMIC DNA]</scope>
</reference>
<feature type="signal peptide" evidence="2">
    <location>
        <begin position="1"/>
        <end position="22"/>
    </location>
</feature>
<feature type="chain" id="PRO_5034421470" evidence="2">
    <location>
        <begin position="23"/>
        <end position="244"/>
    </location>
</feature>
<evidence type="ECO:0000256" key="2">
    <source>
        <dbReference type="SAM" id="SignalP"/>
    </source>
</evidence>
<organism evidence="3 4">
    <name type="scientific">Bos mutus grunniens</name>
    <name type="common">Wild yak</name>
    <name type="synonym">Bos grunniens</name>
    <dbReference type="NCBI Taxonomy" id="30521"/>
    <lineage>
        <taxon>Eukaryota</taxon>
        <taxon>Metazoa</taxon>
        <taxon>Chordata</taxon>
        <taxon>Craniata</taxon>
        <taxon>Vertebrata</taxon>
        <taxon>Euteleostomi</taxon>
        <taxon>Mammalia</taxon>
        <taxon>Eutheria</taxon>
        <taxon>Laurasiatheria</taxon>
        <taxon>Artiodactyla</taxon>
        <taxon>Ruminantia</taxon>
        <taxon>Pecora</taxon>
        <taxon>Bovidae</taxon>
        <taxon>Bovinae</taxon>
        <taxon>Bos</taxon>
    </lineage>
</organism>
<feature type="region of interest" description="Disordered" evidence="1">
    <location>
        <begin position="167"/>
        <end position="231"/>
    </location>
</feature>
<protein>
    <submittedName>
        <fullName evidence="3">Uncharacterized protein</fullName>
    </submittedName>
</protein>
<feature type="compositionally biased region" description="Acidic residues" evidence="1">
    <location>
        <begin position="37"/>
        <end position="47"/>
    </location>
</feature>
<name>A0A8B9WP85_BOSMU</name>
<dbReference type="Proteomes" id="UP000694520">
    <property type="component" value="Chromosome 18"/>
</dbReference>
<dbReference type="Ensembl" id="ENSBGRT00000009015.1">
    <property type="protein sequence ID" value="ENSBGRP00000007833.1"/>
    <property type="gene ID" value="ENSBGRG00000004901.1"/>
</dbReference>
<evidence type="ECO:0000256" key="1">
    <source>
        <dbReference type="SAM" id="MobiDB-lite"/>
    </source>
</evidence>
<keyword evidence="2" id="KW-0732">Signal</keyword>
<reference evidence="3" key="3">
    <citation type="submission" date="2025-09" db="UniProtKB">
        <authorList>
            <consortium name="Ensembl"/>
        </authorList>
    </citation>
    <scope>IDENTIFICATION</scope>
</reference>
<keyword evidence="4" id="KW-1185">Reference proteome</keyword>
<evidence type="ECO:0000313" key="4">
    <source>
        <dbReference type="Proteomes" id="UP000694520"/>
    </source>
</evidence>
<accession>A0A8B9WP85</accession>